<gene>
    <name evidence="2" type="ORF">PECAL_5P13830</name>
</gene>
<comment type="caution">
    <text evidence="2">The sequence shown here is derived from an EMBL/GenBank/DDBJ whole genome shotgun (WGS) entry which is preliminary data.</text>
</comment>
<dbReference type="Proteomes" id="UP000789595">
    <property type="component" value="Unassembled WGS sequence"/>
</dbReference>
<dbReference type="InterPro" id="IPR036514">
    <property type="entry name" value="SGNH_hydro_sf"/>
</dbReference>
<organism evidence="2 3">
    <name type="scientific">Pelagomonas calceolata</name>
    <dbReference type="NCBI Taxonomy" id="35677"/>
    <lineage>
        <taxon>Eukaryota</taxon>
        <taxon>Sar</taxon>
        <taxon>Stramenopiles</taxon>
        <taxon>Ochrophyta</taxon>
        <taxon>Pelagophyceae</taxon>
        <taxon>Pelagomonadales</taxon>
        <taxon>Pelagomonadaceae</taxon>
        <taxon>Pelagomonas</taxon>
    </lineage>
</organism>
<keyword evidence="1" id="KW-0732">Signal</keyword>
<dbReference type="Gene3D" id="3.40.50.1110">
    <property type="entry name" value="SGNH hydrolase"/>
    <property type="match status" value="1"/>
</dbReference>
<proteinExistence type="predicted"/>
<name>A0A8J2STQ2_9STRA</name>
<sequence length="316" mass="33625">MKHSTHNALALLASLLAVSLIVSALRQRRLSAGPPRRAPPIRVGFVGNSFTYYNDLPGVLSRATGVAVDACTRGGASLASLLRDGGDGTGLAAVRFAKAALARARGADASKKRAAEAEATEAQRIADATNKVDVPAAARDLRAFLGDVQRDVVVVQDFSRGPIKNRDEGVSALRTLAPLLREARVVVLYSTWAYDNALTRADDDLRDTTAMARGLQEGYEEYARALQAAGVETIAIAPVGAAFELVREADEARWRSLFARDGYHPSPAGTYLAARVIHLTISTALRDKGGAEIAWHEDDGPADLADAARRACEARV</sequence>
<evidence type="ECO:0000313" key="2">
    <source>
        <dbReference type="EMBL" id="CAH0376791.1"/>
    </source>
</evidence>
<evidence type="ECO:0000256" key="1">
    <source>
        <dbReference type="SAM" id="SignalP"/>
    </source>
</evidence>
<evidence type="ECO:0008006" key="4">
    <source>
        <dbReference type="Google" id="ProtNLM"/>
    </source>
</evidence>
<feature type="chain" id="PRO_5035260671" description="SGNH hydrolase-type esterase domain-containing protein" evidence="1">
    <location>
        <begin position="25"/>
        <end position="316"/>
    </location>
</feature>
<reference evidence="2" key="1">
    <citation type="submission" date="2021-11" db="EMBL/GenBank/DDBJ databases">
        <authorList>
            <consortium name="Genoscope - CEA"/>
            <person name="William W."/>
        </authorList>
    </citation>
    <scope>NUCLEOTIDE SEQUENCE</scope>
</reference>
<evidence type="ECO:0000313" key="3">
    <source>
        <dbReference type="Proteomes" id="UP000789595"/>
    </source>
</evidence>
<protein>
    <recommendedName>
        <fullName evidence="4">SGNH hydrolase-type esterase domain-containing protein</fullName>
    </recommendedName>
</protein>
<dbReference type="SUPFAM" id="SSF52266">
    <property type="entry name" value="SGNH hydrolase"/>
    <property type="match status" value="1"/>
</dbReference>
<accession>A0A8J2STQ2</accession>
<keyword evidence="3" id="KW-1185">Reference proteome</keyword>
<feature type="signal peptide" evidence="1">
    <location>
        <begin position="1"/>
        <end position="24"/>
    </location>
</feature>
<dbReference type="AlphaFoldDB" id="A0A8J2STQ2"/>
<dbReference type="EMBL" id="CAKKNE010000005">
    <property type="protein sequence ID" value="CAH0376791.1"/>
    <property type="molecule type" value="Genomic_DNA"/>
</dbReference>